<dbReference type="RefSeq" id="WP_109646807.1">
    <property type="nucleotide sequence ID" value="NZ_QGGB01000006.1"/>
</dbReference>
<dbReference type="InterPro" id="IPR028994">
    <property type="entry name" value="Integrin_alpha_N"/>
</dbReference>
<dbReference type="Pfam" id="PF07593">
    <property type="entry name" value="UnbV_ASPIC"/>
    <property type="match status" value="1"/>
</dbReference>
<feature type="signal peptide" evidence="2">
    <location>
        <begin position="1"/>
        <end position="26"/>
    </location>
</feature>
<dbReference type="OrthoDB" id="9816120at2"/>
<dbReference type="Gene3D" id="2.130.10.130">
    <property type="entry name" value="Integrin alpha, N-terminal"/>
    <property type="match status" value="3"/>
</dbReference>
<dbReference type="InterPro" id="IPR013517">
    <property type="entry name" value="FG-GAP"/>
</dbReference>
<sequence length="1126" mass="124042">MMKPHPIRLPAIAAAFIFILSSCSLLQDQEPQLFESILPEESGVDFINQLTSTSDFNVYRYRNFYNGGGVAAGDLNGDSLPDLYLISNSGANKLYLNRGDFKFEDVTQAAGVSGNKPWSAGVSLVDINGNGLLDIYVTNSGEFEPERRRNELFINNGDGTFTESAAEYGLDDPGYSIHASFFDYDGDGDLDMYLLNNSDAAIADFELSDNQRMERDEYGGDKLFRNDDGLFTDVSAEAGIYGSEIGFSLSATVSDVNRDGWPDIYIANDFFERDYLYLNNTDGTFREVLTDQMNSISAASMGADIADLTNNGWPDIYVSDMLPLTDERTKKITTYENWELFTDKESWGYHYQVTRNTLQLNNGNGTYSEIGRYSDVQASDWSWAVLLADFDLNGFNDILVTNGLLQDITNLDYIQEINNPDMIRSIISDQDLDFSELIEMIPSNPVPNVLFANNGDLTFEEKAEAWGIGEPGFSSGAVWADLDADGDLDLVINDVNNPAKLYQNHSLQTYPDRGSLKLTLQGKAPNTLAIGAQAEAWSGDQYWFREHYLQRGYQSSVEPGIFIGTGLQNSIDSLRVTWPNGTVTTLTDISLPSELSLVQPDTEAPEDPHRFSNPSYLPGDMKPAQNGLASAPLLTDISGSIGLGWEHQRFDYNDFNRELLLVHMRSSEGPALCKADVNRDGLDDLYIGGGRNQPGVLVRQDETGNFSSVSVPDFMDDESAEDTDCAFFDATGNGYPDLYVTSGGNSYSTGSSGLLDRLYLNDGNGMFRKSANFLPTGSYSSNSTVTPIDINGDESMDLFVGERLKLFNVGQPARGFLMLNDGNGQFTDVTAEYGNGFDSLGMITSSAAIDWDMDGMDDLAITGEWMHPMIFRNTGNGFELIPSNPELSRLRGLWMSLTVDDLDGDGRDDLILGNLGLNTHFRTSTENPLRMWVGDFQNNGVTDQILSRSVEGRDLPFVLKHDLFSQIPSLQSSYPTYESYASQSMSDLFDAEQLETARVLQADILENIVIYNRESGPEWASLPPRAQFTPVHGILSKDLDGDQIPEIVLSGNLIEAKPMAGPYDAGYGTALVMTENGEIKSLPPQISGLSIPGSGRDIISLQRANGDSLLVIARNNGTPLFYRINR</sequence>
<evidence type="ECO:0000256" key="2">
    <source>
        <dbReference type="SAM" id="SignalP"/>
    </source>
</evidence>
<dbReference type="InterPro" id="IPR011519">
    <property type="entry name" value="UnbV_ASPIC"/>
</dbReference>
<dbReference type="PANTHER" id="PTHR16026">
    <property type="entry name" value="CARTILAGE ACIDIC PROTEIN 1"/>
    <property type="match status" value="1"/>
</dbReference>
<evidence type="ECO:0000313" key="4">
    <source>
        <dbReference type="EMBL" id="PWN06693.1"/>
    </source>
</evidence>
<dbReference type="Proteomes" id="UP000245533">
    <property type="component" value="Unassembled WGS sequence"/>
</dbReference>
<evidence type="ECO:0000256" key="1">
    <source>
        <dbReference type="ARBA" id="ARBA00022729"/>
    </source>
</evidence>
<dbReference type="EMBL" id="QGGB01000006">
    <property type="protein sequence ID" value="PWN06693.1"/>
    <property type="molecule type" value="Genomic_DNA"/>
</dbReference>
<evidence type="ECO:0000313" key="5">
    <source>
        <dbReference type="Proteomes" id="UP000245533"/>
    </source>
</evidence>
<dbReference type="SUPFAM" id="SSF69318">
    <property type="entry name" value="Integrin alpha N-terminal domain"/>
    <property type="match status" value="2"/>
</dbReference>
<gene>
    <name evidence="4" type="ORF">DDZ15_09265</name>
</gene>
<keyword evidence="1 2" id="KW-0732">Signal</keyword>
<accession>A0A316TPZ0</accession>
<evidence type="ECO:0000259" key="3">
    <source>
        <dbReference type="Pfam" id="PF07593"/>
    </source>
</evidence>
<keyword evidence="5" id="KW-1185">Reference proteome</keyword>
<name>A0A316TPZ0_9BACT</name>
<comment type="caution">
    <text evidence="4">The sequence shown here is derived from an EMBL/GenBank/DDBJ whole genome shotgun (WGS) entry which is preliminary data.</text>
</comment>
<dbReference type="Pfam" id="PF13517">
    <property type="entry name" value="FG-GAP_3"/>
    <property type="match status" value="6"/>
</dbReference>
<feature type="chain" id="PRO_5016241634" description="ASPIC/UnbV domain-containing protein" evidence="2">
    <location>
        <begin position="27"/>
        <end position="1126"/>
    </location>
</feature>
<protein>
    <recommendedName>
        <fullName evidence="3">ASPIC/UnbV domain-containing protein</fullName>
    </recommendedName>
</protein>
<dbReference type="AlphaFoldDB" id="A0A316TPZ0"/>
<dbReference type="PROSITE" id="PS51257">
    <property type="entry name" value="PROKAR_LIPOPROTEIN"/>
    <property type="match status" value="1"/>
</dbReference>
<feature type="domain" description="ASPIC/UnbV" evidence="3">
    <location>
        <begin position="529"/>
        <end position="590"/>
    </location>
</feature>
<organism evidence="4 5">
    <name type="scientific">Rhodohalobacter mucosus</name>
    <dbReference type="NCBI Taxonomy" id="2079485"/>
    <lineage>
        <taxon>Bacteria</taxon>
        <taxon>Pseudomonadati</taxon>
        <taxon>Balneolota</taxon>
        <taxon>Balneolia</taxon>
        <taxon>Balneolales</taxon>
        <taxon>Balneolaceae</taxon>
        <taxon>Rhodohalobacter</taxon>
    </lineage>
</organism>
<dbReference type="InterPro" id="IPR027039">
    <property type="entry name" value="Crtac1"/>
</dbReference>
<dbReference type="PANTHER" id="PTHR16026:SF0">
    <property type="entry name" value="CARTILAGE ACIDIC PROTEIN 1"/>
    <property type="match status" value="1"/>
</dbReference>
<reference evidence="4 5" key="1">
    <citation type="submission" date="2018-05" db="EMBL/GenBank/DDBJ databases">
        <title>Rhodohalobacter halophilus gen. nov., sp. nov., a moderately halophilic member of the family Balneolaceae.</title>
        <authorList>
            <person name="Liu Z.-W."/>
        </authorList>
    </citation>
    <scope>NUCLEOTIDE SEQUENCE [LARGE SCALE GENOMIC DNA]</scope>
    <source>
        <strain evidence="4 5">8A47</strain>
    </source>
</reference>
<proteinExistence type="predicted"/>